<gene>
    <name evidence="1" type="ORF">LOAG_05296</name>
</gene>
<dbReference type="RefSeq" id="XP_020302894.1">
    <property type="nucleotide sequence ID" value="XM_020446808.1"/>
</dbReference>
<evidence type="ECO:0000313" key="1">
    <source>
        <dbReference type="EMBL" id="EFO23194.2"/>
    </source>
</evidence>
<proteinExistence type="predicted"/>
<organism evidence="1">
    <name type="scientific">Loa loa</name>
    <name type="common">Eye worm</name>
    <name type="synonym">Filaria loa</name>
    <dbReference type="NCBI Taxonomy" id="7209"/>
    <lineage>
        <taxon>Eukaryota</taxon>
        <taxon>Metazoa</taxon>
        <taxon>Ecdysozoa</taxon>
        <taxon>Nematoda</taxon>
        <taxon>Chromadorea</taxon>
        <taxon>Rhabditida</taxon>
        <taxon>Spirurina</taxon>
        <taxon>Spiruromorpha</taxon>
        <taxon>Filarioidea</taxon>
        <taxon>Onchocercidae</taxon>
        <taxon>Loa</taxon>
    </lineage>
</organism>
<dbReference type="KEGG" id="loa:LOAG_05296"/>
<sequence>MDCVAPYPQITGGTARILSTPLGYCQCVFVVLLSWCCPALSLISTKLTGKLVGVNADECSCWLSRIYFEWSNSTLPIIKLASSKINSRLDRLLPDYLRDTVEWITK</sequence>
<dbReference type="CTD" id="9942702"/>
<dbReference type="GeneID" id="9942702"/>
<name>A0A1S0U077_LOALO</name>
<dbReference type="AlphaFoldDB" id="A0A1S0U077"/>
<protein>
    <submittedName>
        <fullName evidence="1">Uncharacterized protein</fullName>
    </submittedName>
</protein>
<reference evidence="1" key="1">
    <citation type="submission" date="2012-04" db="EMBL/GenBank/DDBJ databases">
        <title>The Genome Sequence of Loa loa.</title>
        <authorList>
            <consortium name="The Broad Institute Genome Sequencing Platform"/>
            <consortium name="Broad Institute Genome Sequencing Center for Infectious Disease"/>
            <person name="Nutman T.B."/>
            <person name="Fink D.L."/>
            <person name="Russ C."/>
            <person name="Young S."/>
            <person name="Zeng Q."/>
            <person name="Gargeya S."/>
            <person name="Alvarado L."/>
            <person name="Berlin A."/>
            <person name="Chapman S.B."/>
            <person name="Chen Z."/>
            <person name="Freedman E."/>
            <person name="Gellesch M."/>
            <person name="Goldberg J."/>
            <person name="Griggs A."/>
            <person name="Gujja S."/>
            <person name="Heilman E.R."/>
            <person name="Heiman D."/>
            <person name="Howarth C."/>
            <person name="Mehta T."/>
            <person name="Neiman D."/>
            <person name="Pearson M."/>
            <person name="Roberts A."/>
            <person name="Saif S."/>
            <person name="Shea T."/>
            <person name="Shenoy N."/>
            <person name="Sisk P."/>
            <person name="Stolte C."/>
            <person name="Sykes S."/>
            <person name="White J."/>
            <person name="Yandava C."/>
            <person name="Haas B."/>
            <person name="Henn M.R."/>
            <person name="Nusbaum C."/>
            <person name="Birren B."/>
        </authorList>
    </citation>
    <scope>NUCLEOTIDE SEQUENCE [LARGE SCALE GENOMIC DNA]</scope>
</reference>
<dbReference type="EMBL" id="JH712106">
    <property type="protein sequence ID" value="EFO23194.2"/>
    <property type="molecule type" value="Genomic_DNA"/>
</dbReference>
<accession>A0A1S0U077</accession>
<dbReference type="InParanoid" id="A0A1S0U077"/>